<accession>A0A4S8QPA4</accession>
<evidence type="ECO:0000313" key="4">
    <source>
        <dbReference type="Proteomes" id="UP000308671"/>
    </source>
</evidence>
<comment type="caution">
    <text evidence="3">The sequence shown here is derived from an EMBL/GenBank/DDBJ whole genome shotgun (WGS) entry which is preliminary data.</text>
</comment>
<feature type="coiled-coil region" evidence="1">
    <location>
        <begin position="34"/>
        <end position="61"/>
    </location>
</feature>
<organism evidence="3 4">
    <name type="scientific">Botrytis galanthina</name>
    <dbReference type="NCBI Taxonomy" id="278940"/>
    <lineage>
        <taxon>Eukaryota</taxon>
        <taxon>Fungi</taxon>
        <taxon>Dikarya</taxon>
        <taxon>Ascomycota</taxon>
        <taxon>Pezizomycotina</taxon>
        <taxon>Leotiomycetes</taxon>
        <taxon>Helotiales</taxon>
        <taxon>Sclerotiniaceae</taxon>
        <taxon>Botrytis</taxon>
    </lineage>
</organism>
<keyword evidence="4" id="KW-1185">Reference proteome</keyword>
<gene>
    <name evidence="3" type="ORF">BGAL_0544g00060</name>
</gene>
<proteinExistence type="predicted"/>
<feature type="region of interest" description="Disordered" evidence="2">
    <location>
        <begin position="919"/>
        <end position="938"/>
    </location>
</feature>
<dbReference type="Proteomes" id="UP000308671">
    <property type="component" value="Unassembled WGS sequence"/>
</dbReference>
<name>A0A4S8QPA4_9HELO</name>
<protein>
    <submittedName>
        <fullName evidence="3">Uncharacterized protein</fullName>
    </submittedName>
</protein>
<sequence length="1154" mass="128443">MLSIKSSIDQAQRARQRQVENLLNTVTNGQNEVTKQYEAKIDNQTQILERLEARIIASEELLSNDVTNLALKMTSIENMNKKLAEEIENTPRAMMRMYRYRDEPIIAAIDASTEAVKKLHEGVSSEISVLTKLTREAYLENSSIKKAIKSLNENFQSPSSYLGVCLSVINRKLITLSPLLEVISKLAKEETVSKLAKEESISKLAKEATVSKLAKEESISKLAKEATVSTLPTSETLVALTNAITKLPNQETLSSLPNSDSIRRLSDTISKLPSEKALSNLPSPASIRALTNKISSFPDEVTLSKFPSSECFQSLMETLAKLFSGDVLQNIPTSESLQDLTNMIAKLLNEKTLSRIPTSETLQTLAETISRLPTSESFQALTERISKLPTGEILSGLPTSETLQSLNEKVTKLPTEETMSKLITFEDLSSLNDILSKIATEQTVSKLPTYESFNSLVDAIAQLPKEDTFSKLATNEAVSALATSESIKSLTEAVSRLPTDDTVSKLATQETVSQLPTAQTFHSLVEIVSKLPTDETVAKLASEETVSTLPSFSTIQSLTEAIHNLPTNDTVSKLATENTVSKLPSSHTFQSLTGAIHNLPTEKSIAILPEETDLAKFVTIDTLKPLLDNIPNFVTKADLNRLATSDSLASLATIDSLKPILEVIPKLATIGSLKPITDFIPTLATIQTMQPIIDHVPHLVTKDHHYLWQGNIAEIMCGIFSSLYNRAECFYKAFEVYALQMQEVSPAEILKVLEQSSIDNLNAYYLNHEELDKTLKDLSLKLKSLSDIQATEFSLNLEIVQENIFDKFLEAAKDTQENLTRIISQNTIELTNASYLVQDQLVENIAKFSKGCGESQLNILKEVQKVTGDVKVEFDGFQDVILDKTMDLERELQTKMDALNEHIAISFLDQSMKLKMNLDDNNRSKAPHNDKNLQLSAVSGDVYLDDGDSMHLRKRKRSDGSEIEQEIVPEDSVRHNDKPLENQTGGTQEAQMNNVEERAIDASLKNQAEHEDQNASRGGEIMVIRAPMNEYAPDFINCDINYAFSLKNTKSAKKKVPERLKNVKESDLPLSIQREIIKRDLDVKNNHRTKNLELNASQDSGTCWLSQIRELPLGGWDRQKECQNCTRARGDGEEDVACFFFSTRKIIRIVKRRD</sequence>
<evidence type="ECO:0000313" key="3">
    <source>
        <dbReference type="EMBL" id="THV45005.1"/>
    </source>
</evidence>
<feature type="compositionally biased region" description="Polar residues" evidence="2">
    <location>
        <begin position="981"/>
        <end position="991"/>
    </location>
</feature>
<evidence type="ECO:0000256" key="2">
    <source>
        <dbReference type="SAM" id="MobiDB-lite"/>
    </source>
</evidence>
<evidence type="ECO:0000256" key="1">
    <source>
        <dbReference type="SAM" id="Coils"/>
    </source>
</evidence>
<dbReference type="OrthoDB" id="6354144at2759"/>
<reference evidence="3 4" key="1">
    <citation type="submission" date="2017-12" db="EMBL/GenBank/DDBJ databases">
        <title>Comparative genomics of Botrytis spp.</title>
        <authorList>
            <person name="Valero-Jimenez C.A."/>
            <person name="Tapia P."/>
            <person name="Veloso J."/>
            <person name="Silva-Moreno E."/>
            <person name="Staats M."/>
            <person name="Valdes J.H."/>
            <person name="Van Kan J.A.L."/>
        </authorList>
    </citation>
    <scope>NUCLEOTIDE SEQUENCE [LARGE SCALE GENOMIC DNA]</scope>
    <source>
        <strain evidence="3 4">MUCL435</strain>
    </source>
</reference>
<feature type="compositionally biased region" description="Basic and acidic residues" evidence="2">
    <location>
        <begin position="971"/>
        <end position="980"/>
    </location>
</feature>
<feature type="compositionally biased region" description="Basic and acidic residues" evidence="2">
    <location>
        <begin position="919"/>
        <end position="931"/>
    </location>
</feature>
<dbReference type="AlphaFoldDB" id="A0A4S8QPA4"/>
<keyword evidence="1" id="KW-0175">Coiled coil</keyword>
<feature type="region of interest" description="Disordered" evidence="2">
    <location>
        <begin position="949"/>
        <end position="991"/>
    </location>
</feature>
<dbReference type="EMBL" id="PQXL01000543">
    <property type="protein sequence ID" value="THV45005.1"/>
    <property type="molecule type" value="Genomic_DNA"/>
</dbReference>